<dbReference type="EMBL" id="KE344440">
    <property type="protein sequence ID" value="EXB62173.1"/>
    <property type="molecule type" value="Genomic_DNA"/>
</dbReference>
<evidence type="ECO:0000313" key="2">
    <source>
        <dbReference type="Proteomes" id="UP000030645"/>
    </source>
</evidence>
<sequence>MAEEFFQLPLADGMPLKQVLNDHVKNLLTCIPACRRTPIASYITIRLNPKQTGNNESATPWQSATDVDKAVQRAECDEGIPPEANNNLKSHFLSTKKFNTTLIDCAASHASSPETNVGFAASCATKGLIFTRAVAVTLSSAIPSPSLRRHLTPLASGKAGPLMKLWMVRFNGCSGKEDFSVGSSGFEGVFAWESEIEEEALLLFVWVELKTEKWRLKEVNVVGFVSTESIKMGGLGLRSSRQHFGGERNREKRKREREILEKARNREREVARQIFLYKGIRLLEQ</sequence>
<protein>
    <submittedName>
        <fullName evidence="1">Uncharacterized protein</fullName>
    </submittedName>
</protein>
<accession>W9R022</accession>
<dbReference type="AlphaFoldDB" id="W9R022"/>
<proteinExistence type="predicted"/>
<dbReference type="Proteomes" id="UP000030645">
    <property type="component" value="Unassembled WGS sequence"/>
</dbReference>
<gene>
    <name evidence="1" type="ORF">L484_017559</name>
</gene>
<keyword evidence="2" id="KW-1185">Reference proteome</keyword>
<evidence type="ECO:0000313" key="1">
    <source>
        <dbReference type="EMBL" id="EXB62173.1"/>
    </source>
</evidence>
<reference evidence="2" key="1">
    <citation type="submission" date="2013-01" db="EMBL/GenBank/DDBJ databases">
        <title>Draft Genome Sequence of a Mulberry Tree, Morus notabilis C.K. Schneid.</title>
        <authorList>
            <person name="He N."/>
            <person name="Zhao S."/>
        </authorList>
    </citation>
    <scope>NUCLEOTIDE SEQUENCE</scope>
</reference>
<organism evidence="1 2">
    <name type="scientific">Morus notabilis</name>
    <dbReference type="NCBI Taxonomy" id="981085"/>
    <lineage>
        <taxon>Eukaryota</taxon>
        <taxon>Viridiplantae</taxon>
        <taxon>Streptophyta</taxon>
        <taxon>Embryophyta</taxon>
        <taxon>Tracheophyta</taxon>
        <taxon>Spermatophyta</taxon>
        <taxon>Magnoliopsida</taxon>
        <taxon>eudicotyledons</taxon>
        <taxon>Gunneridae</taxon>
        <taxon>Pentapetalae</taxon>
        <taxon>rosids</taxon>
        <taxon>fabids</taxon>
        <taxon>Rosales</taxon>
        <taxon>Moraceae</taxon>
        <taxon>Moreae</taxon>
        <taxon>Morus</taxon>
    </lineage>
</organism>
<name>W9R022_9ROSA</name>